<dbReference type="SUPFAM" id="SSF50978">
    <property type="entry name" value="WD40 repeat-like"/>
    <property type="match status" value="1"/>
</dbReference>
<evidence type="ECO:0000256" key="5">
    <source>
        <dbReference type="ARBA" id="ARBA00046543"/>
    </source>
</evidence>
<dbReference type="Proteomes" id="UP000276834">
    <property type="component" value="Unassembled WGS sequence"/>
</dbReference>
<comment type="subcellular location">
    <subcellularLocation>
        <location evidence="1">Nucleus</location>
        <location evidence="1">Cajal body</location>
    </subcellularLocation>
</comment>
<gene>
    <name evidence="7" type="ORF">DV515_00018337</name>
</gene>
<dbReference type="InterPro" id="IPR036322">
    <property type="entry name" value="WD40_repeat_dom_sf"/>
</dbReference>
<name>A0A3L8Q7S0_CHLGU</name>
<dbReference type="InterPro" id="IPR015943">
    <property type="entry name" value="WD40/YVTN_repeat-like_dom_sf"/>
</dbReference>
<feature type="compositionally biased region" description="Basic and acidic residues" evidence="6">
    <location>
        <begin position="202"/>
        <end position="211"/>
    </location>
</feature>
<dbReference type="OrthoDB" id="239865at2759"/>
<feature type="region of interest" description="Disordered" evidence="6">
    <location>
        <begin position="193"/>
        <end position="218"/>
    </location>
</feature>
<organism evidence="7 8">
    <name type="scientific">Chloebia gouldiae</name>
    <name type="common">Gouldian finch</name>
    <name type="synonym">Erythrura gouldiae</name>
    <dbReference type="NCBI Taxonomy" id="44316"/>
    <lineage>
        <taxon>Eukaryota</taxon>
        <taxon>Metazoa</taxon>
        <taxon>Chordata</taxon>
        <taxon>Craniata</taxon>
        <taxon>Vertebrata</taxon>
        <taxon>Euteleostomi</taxon>
        <taxon>Archelosauria</taxon>
        <taxon>Archosauria</taxon>
        <taxon>Dinosauria</taxon>
        <taxon>Saurischia</taxon>
        <taxon>Theropoda</taxon>
        <taxon>Coelurosauria</taxon>
        <taxon>Aves</taxon>
        <taxon>Neognathae</taxon>
        <taxon>Neoaves</taxon>
        <taxon>Telluraves</taxon>
        <taxon>Australaves</taxon>
        <taxon>Passeriformes</taxon>
        <taxon>Passeroidea</taxon>
        <taxon>Passeridae</taxon>
        <taxon>Chloebia</taxon>
    </lineage>
</organism>
<dbReference type="Pfam" id="PF00400">
    <property type="entry name" value="WD40"/>
    <property type="match status" value="1"/>
</dbReference>
<dbReference type="EMBL" id="QUSF01002966">
    <property type="protein sequence ID" value="RLV63371.1"/>
    <property type="molecule type" value="Genomic_DNA"/>
</dbReference>
<dbReference type="GO" id="GO:0030576">
    <property type="term" value="P:Cajal body organization"/>
    <property type="evidence" value="ECO:0007669"/>
    <property type="project" value="TreeGrafter"/>
</dbReference>
<dbReference type="Gene3D" id="2.130.10.10">
    <property type="entry name" value="YVTN repeat-like/Quinoprotein amine dehydrogenase"/>
    <property type="match status" value="1"/>
</dbReference>
<comment type="caution">
    <text evidence="7">The sequence shown here is derived from an EMBL/GenBank/DDBJ whole genome shotgun (WGS) entry which is preliminary data.</text>
</comment>
<keyword evidence="8" id="KW-1185">Reference proteome</keyword>
<comment type="subunit">
    <text evidence="5">Component of the telomerase holoenzyme complex composed of one molecule of TERT, one molecule of WRAP53/TCAB1, two molecules of H/ACA ribonucleoprotein complex subunits DKC1, NOP10, NHP2 and GAR1, and a telomerase RNA template component (TERC). The telomerase holoenzyme complex is associated with TEP1, SMG6/EST1A and POT1. Interacts with the chaperonin-containing T-complex (TRiC) complex; which mediates the folding of WRAP53/TCAB1. Interacts with COIL. Interacts with SMN1. Interacts with RNF8. Interacts with histone H2AX.</text>
</comment>
<dbReference type="AlphaFoldDB" id="A0A3L8Q7S0"/>
<proteinExistence type="inferred from homology"/>
<reference evidence="7 8" key="1">
    <citation type="journal article" date="2018" name="Proc. R. Soc. B">
        <title>A non-coding region near Follistatin controls head colour polymorphism in the Gouldian finch.</title>
        <authorList>
            <person name="Toomey M.B."/>
            <person name="Marques C.I."/>
            <person name="Andrade P."/>
            <person name="Araujo P.M."/>
            <person name="Sabatino S."/>
            <person name="Gazda M.A."/>
            <person name="Afonso S."/>
            <person name="Lopes R.J."/>
            <person name="Corbo J.C."/>
            <person name="Carneiro M."/>
        </authorList>
    </citation>
    <scope>NUCLEOTIDE SEQUENCE [LARGE SCALE GENOMIC DNA]</scope>
    <source>
        <strain evidence="7">Red01</strain>
        <tissue evidence="7">Muscle</tissue>
    </source>
</reference>
<dbReference type="SMART" id="SM00320">
    <property type="entry name" value="WD40"/>
    <property type="match status" value="3"/>
</dbReference>
<protein>
    <recommendedName>
        <fullName evidence="3">Telomerase Cajal body protein 1</fullName>
    </recommendedName>
    <alternativeName>
        <fullName evidence="4">WD repeat-containing protein 79</fullName>
    </alternativeName>
</protein>
<dbReference type="GO" id="GO:0015030">
    <property type="term" value="C:Cajal body"/>
    <property type="evidence" value="ECO:0007669"/>
    <property type="project" value="UniProtKB-SubCell"/>
</dbReference>
<dbReference type="PANTHER" id="PTHR13211">
    <property type="entry name" value="TELOMERASE CAJAL BODY PROTEIN 1"/>
    <property type="match status" value="1"/>
</dbReference>
<dbReference type="GO" id="GO:0003723">
    <property type="term" value="F:RNA binding"/>
    <property type="evidence" value="ECO:0007669"/>
    <property type="project" value="TreeGrafter"/>
</dbReference>
<comment type="similarity">
    <text evidence="2">Belongs to the TCAB1 family.</text>
</comment>
<accession>A0A3L8Q7S0</accession>
<evidence type="ECO:0000256" key="6">
    <source>
        <dbReference type="SAM" id="MobiDB-lite"/>
    </source>
</evidence>
<dbReference type="InterPro" id="IPR001680">
    <property type="entry name" value="WD40_rpt"/>
</dbReference>
<evidence type="ECO:0000256" key="2">
    <source>
        <dbReference type="ARBA" id="ARBA00038279"/>
    </source>
</evidence>
<dbReference type="InterPro" id="IPR051150">
    <property type="entry name" value="SWT21/TCAB1_mRNA_Telomere"/>
</dbReference>
<evidence type="ECO:0000256" key="3">
    <source>
        <dbReference type="ARBA" id="ARBA00040657"/>
    </source>
</evidence>
<dbReference type="PANTHER" id="PTHR13211:SF0">
    <property type="entry name" value="TELOMERASE CAJAL BODY PROTEIN 1"/>
    <property type="match status" value="1"/>
</dbReference>
<evidence type="ECO:0000256" key="4">
    <source>
        <dbReference type="ARBA" id="ARBA00041558"/>
    </source>
</evidence>
<sequence length="218" mass="22733">MGVPSAWRGQKWGSPNTCGFQGPVFGSLGFVLGSLGAPDGSCVLTCSNDNALRIFDLPLPPATPPGGAPPPAGVTQGHWESLGVSRGHSGSRGHWGHWGSLGLQVPAVQVAEGDTIYDFTWYPLMDSSDPPSCLVAASSRDSPVHLWDAFDGSLRGSFRAHNHLDEPVAPHSLAFSPDGSRLLGGFEGAVREFPTQRPGRSGLERSLRGEGRGLGGGA</sequence>
<evidence type="ECO:0000256" key="1">
    <source>
        <dbReference type="ARBA" id="ARBA00004408"/>
    </source>
</evidence>
<evidence type="ECO:0000313" key="7">
    <source>
        <dbReference type="EMBL" id="RLV63371.1"/>
    </source>
</evidence>
<evidence type="ECO:0000313" key="8">
    <source>
        <dbReference type="Proteomes" id="UP000276834"/>
    </source>
</evidence>